<comment type="similarity">
    <text evidence="1 4">Belongs to the prefoldin subunit alpha family.</text>
</comment>
<feature type="coiled-coil region" evidence="5">
    <location>
        <begin position="138"/>
        <end position="172"/>
    </location>
</feature>
<evidence type="ECO:0000256" key="1">
    <source>
        <dbReference type="ARBA" id="ARBA00010048"/>
    </source>
</evidence>
<name>A0A2N8UFV4_9BASI</name>
<dbReference type="EMBL" id="LT795062">
    <property type="protein sequence ID" value="SJX63854.1"/>
    <property type="molecule type" value="Genomic_DNA"/>
</dbReference>
<dbReference type="Proteomes" id="UP000239563">
    <property type="component" value="Chromosome IX"/>
</dbReference>
<dbReference type="SUPFAM" id="SSF46579">
    <property type="entry name" value="Prefoldin"/>
    <property type="match status" value="1"/>
</dbReference>
<keyword evidence="3 4" id="KW-0143">Chaperone</keyword>
<dbReference type="PIRSF" id="PIRSF016396">
    <property type="entry name" value="Prefoldin_subunit_3"/>
    <property type="match status" value="1"/>
</dbReference>
<dbReference type="AlphaFoldDB" id="A0A2N8UFV4"/>
<comment type="function">
    <text evidence="4">Binds specifically to cytosolic chaperonin (c-CPN) and transfers target proteins to it. Binds to nascent polypeptide chain and promotes folding in an environment in which there are many competing pathways for nonnative proteins.</text>
</comment>
<dbReference type="InterPro" id="IPR016655">
    <property type="entry name" value="PFD3"/>
</dbReference>
<dbReference type="PANTHER" id="PTHR12409">
    <property type="entry name" value="PREFOLDIN SUBUNIT 3"/>
    <property type="match status" value="1"/>
</dbReference>
<proteinExistence type="inferred from homology"/>
<protein>
    <recommendedName>
        <fullName evidence="4">Prefoldin subunit 3</fullName>
    </recommendedName>
</protein>
<evidence type="ECO:0000256" key="5">
    <source>
        <dbReference type="SAM" id="Coils"/>
    </source>
</evidence>
<accession>A0A2N8UFV4</accession>
<dbReference type="CDD" id="cd23156">
    <property type="entry name" value="Prefoldin_3"/>
    <property type="match status" value="1"/>
</dbReference>
<keyword evidence="5" id="KW-0175">Coiled coil</keyword>
<dbReference type="GO" id="GO:0007021">
    <property type="term" value="P:tubulin complex assembly"/>
    <property type="evidence" value="ECO:0007669"/>
    <property type="project" value="TreeGrafter"/>
</dbReference>
<evidence type="ECO:0000256" key="4">
    <source>
        <dbReference type="PIRNR" id="PIRNR016396"/>
    </source>
</evidence>
<feature type="region of interest" description="Disordered" evidence="6">
    <location>
        <begin position="184"/>
        <end position="210"/>
    </location>
</feature>
<dbReference type="PANTHER" id="PTHR12409:SF0">
    <property type="entry name" value="PREFOLDIN SUBUNIT 3"/>
    <property type="match status" value="1"/>
</dbReference>
<dbReference type="Pfam" id="PF02996">
    <property type="entry name" value="Prefoldin"/>
    <property type="match status" value="1"/>
</dbReference>
<evidence type="ECO:0000313" key="8">
    <source>
        <dbReference type="Proteomes" id="UP000239563"/>
    </source>
</evidence>
<sequence length="210" mass="23741">MSAASSAIAGPSQTKVETNSRGIPHAPFISNVQEYLGGPDEEVEPTLKKFQETMSKYKFMELNTAQRRRGLEEKIPDIRKTLQMVTFLKAKKDDPESIETTFELNDTLYAKAKLDPVDTVHLWLGANVMLEYPLDEAISLLTAKLAGAEKSLESSKEDLDFLREQITVMEVNTARVHNWDVKRRRQRREQLERDGLTDDAEPASKTSQAS</sequence>
<gene>
    <name evidence="7" type="ORF">SRS1_14578</name>
</gene>
<dbReference type="GO" id="GO:0016272">
    <property type="term" value="C:prefoldin complex"/>
    <property type="evidence" value="ECO:0007669"/>
    <property type="project" value="UniProtKB-UniRule"/>
</dbReference>
<dbReference type="FunFam" id="1.10.287.370:FF:000001">
    <property type="entry name" value="Prefoldin subunit 3"/>
    <property type="match status" value="1"/>
</dbReference>
<feature type="region of interest" description="Disordered" evidence="6">
    <location>
        <begin position="1"/>
        <end position="25"/>
    </location>
</feature>
<dbReference type="Gene3D" id="1.10.287.370">
    <property type="match status" value="1"/>
</dbReference>
<evidence type="ECO:0000313" key="7">
    <source>
        <dbReference type="EMBL" id="SJX63854.1"/>
    </source>
</evidence>
<dbReference type="InterPro" id="IPR004127">
    <property type="entry name" value="Prefoldin_subunit_alpha"/>
</dbReference>
<dbReference type="InterPro" id="IPR009053">
    <property type="entry name" value="Prefoldin"/>
</dbReference>
<dbReference type="GO" id="GO:0015631">
    <property type="term" value="F:tubulin binding"/>
    <property type="evidence" value="ECO:0007669"/>
    <property type="project" value="TreeGrafter"/>
</dbReference>
<evidence type="ECO:0000256" key="3">
    <source>
        <dbReference type="ARBA" id="ARBA00023186"/>
    </source>
</evidence>
<organism evidence="7 8">
    <name type="scientific">Sporisorium reilianum f. sp. reilianum</name>
    <dbReference type="NCBI Taxonomy" id="72559"/>
    <lineage>
        <taxon>Eukaryota</taxon>
        <taxon>Fungi</taxon>
        <taxon>Dikarya</taxon>
        <taxon>Basidiomycota</taxon>
        <taxon>Ustilaginomycotina</taxon>
        <taxon>Ustilaginomycetes</taxon>
        <taxon>Ustilaginales</taxon>
        <taxon>Ustilaginaceae</taxon>
        <taxon>Sporisorium</taxon>
    </lineage>
</organism>
<reference evidence="7 8" key="1">
    <citation type="submission" date="2017-02" db="EMBL/GenBank/DDBJ databases">
        <authorList>
            <person name="Peterson S.W."/>
        </authorList>
    </citation>
    <scope>NUCLEOTIDE SEQUENCE [LARGE SCALE GENOMIC DNA]</scope>
    <source>
        <strain evidence="7 8">SRS1_H2-8</strain>
    </source>
</reference>
<comment type="subunit">
    <text evidence="2 4">Heterohexamer of two PFD-alpha type and four PFD-beta type subunits.</text>
</comment>
<dbReference type="GO" id="GO:0007017">
    <property type="term" value="P:microtubule-based process"/>
    <property type="evidence" value="ECO:0007669"/>
    <property type="project" value="TreeGrafter"/>
</dbReference>
<dbReference type="GO" id="GO:0006457">
    <property type="term" value="P:protein folding"/>
    <property type="evidence" value="ECO:0007669"/>
    <property type="project" value="UniProtKB-UniRule"/>
</dbReference>
<evidence type="ECO:0000256" key="6">
    <source>
        <dbReference type="SAM" id="MobiDB-lite"/>
    </source>
</evidence>
<feature type="compositionally biased region" description="Polar residues" evidence="6">
    <location>
        <begin position="11"/>
        <end position="21"/>
    </location>
</feature>
<dbReference type="GO" id="GO:0005737">
    <property type="term" value="C:cytoplasm"/>
    <property type="evidence" value="ECO:0007669"/>
    <property type="project" value="UniProtKB-ARBA"/>
</dbReference>
<evidence type="ECO:0000256" key="2">
    <source>
        <dbReference type="ARBA" id="ARBA00011695"/>
    </source>
</evidence>